<feature type="signal peptide" evidence="2">
    <location>
        <begin position="1"/>
        <end position="28"/>
    </location>
</feature>
<gene>
    <name evidence="4" type="ORF">KL86CLO1_13023</name>
</gene>
<feature type="transmembrane region" description="Helical" evidence="1">
    <location>
        <begin position="250"/>
        <end position="277"/>
    </location>
</feature>
<organism evidence="4">
    <name type="scientific">uncultured Eubacteriales bacterium</name>
    <dbReference type="NCBI Taxonomy" id="172733"/>
    <lineage>
        <taxon>Bacteria</taxon>
        <taxon>Bacillati</taxon>
        <taxon>Bacillota</taxon>
        <taxon>Clostridia</taxon>
        <taxon>Eubacteriales</taxon>
        <taxon>environmental samples</taxon>
    </lineage>
</organism>
<reference evidence="4" key="1">
    <citation type="submission" date="2016-04" db="EMBL/GenBank/DDBJ databases">
        <authorList>
            <person name="Evans L.H."/>
            <person name="Alamgir A."/>
            <person name="Owens N."/>
            <person name="Weber N.D."/>
            <person name="Virtaneva K."/>
            <person name="Barbian K."/>
            <person name="Babar A."/>
            <person name="Rosenke K."/>
        </authorList>
    </citation>
    <scope>NUCLEOTIDE SEQUENCE</scope>
    <source>
        <strain evidence="4">86</strain>
    </source>
</reference>
<evidence type="ECO:0000256" key="2">
    <source>
        <dbReference type="SAM" id="SignalP"/>
    </source>
</evidence>
<keyword evidence="2" id="KW-0732">Signal</keyword>
<proteinExistence type="predicted"/>
<keyword evidence="1" id="KW-0812">Transmembrane</keyword>
<sequence>MKLRRQRLLIVSVVFAILFVLGSIPAFAAEDAIPSIQVNAVLERDGSAVITEIWDVRGVSSGTEYYKALNNMDGMRVHSLLVRDESGTQYKTLSSWDTDLTLLEKAGTCGILEKSDGYELCWGIGSYGNHQYTIQYTIEGLVKDYGDYAGFYHQFISELSSAPESAVIDIRLADVRLTEENSRIWGYGFPGEVEIGRDGVLHAFSSDALSGGNYVNVLCRFEKDLFPLAPKANVSFEELQESAEKSNSGIGLFVFAISAGGVVFVVLLAAFLAVLFSARYKLADGTVVKLPKQKEMEITWSIPFGGSIPAIYFAMALLRRKISCPRLMGAYLIRWQEARYISIEERVVNPGIKKAKKEEVIVFASEKAPLQGAERTLYQILVGGADRDGVLWTSDIEESAQELYEKLTGWAEDVQEDGQKELIESGAAATDEKGVVRFTDSGFKQAVRILGLQKYLAGMRKQNKDRPAPRELWRDYLVVAALFDTGEQVLESMQALDPAYFDTFSSIYGCNAYSMIYFMTMTNHISNASAPSMDGTGGVASSIGGGGFSGGGGGGSR</sequence>
<protein>
    <recommendedName>
        <fullName evidence="3">DUF2207 domain-containing protein</fullName>
    </recommendedName>
</protein>
<feature type="chain" id="PRO_5012804081" description="DUF2207 domain-containing protein" evidence="2">
    <location>
        <begin position="29"/>
        <end position="557"/>
    </location>
</feature>
<name>A0A212KG81_9FIRM</name>
<dbReference type="AlphaFoldDB" id="A0A212KG81"/>
<dbReference type="EMBL" id="FLUN01000001">
    <property type="protein sequence ID" value="SBW10730.1"/>
    <property type="molecule type" value="Genomic_DNA"/>
</dbReference>
<evidence type="ECO:0000259" key="3">
    <source>
        <dbReference type="Pfam" id="PF09972"/>
    </source>
</evidence>
<feature type="transmembrane region" description="Helical" evidence="1">
    <location>
        <begin position="298"/>
        <end position="318"/>
    </location>
</feature>
<evidence type="ECO:0000313" key="4">
    <source>
        <dbReference type="EMBL" id="SBW10730.1"/>
    </source>
</evidence>
<keyword evidence="1" id="KW-1133">Transmembrane helix</keyword>
<dbReference type="Pfam" id="PF09972">
    <property type="entry name" value="DUF2207"/>
    <property type="match status" value="1"/>
</dbReference>
<evidence type="ECO:0000256" key="1">
    <source>
        <dbReference type="SAM" id="Phobius"/>
    </source>
</evidence>
<feature type="domain" description="DUF2207" evidence="3">
    <location>
        <begin position="33"/>
        <end position="217"/>
    </location>
</feature>
<keyword evidence="1" id="KW-0472">Membrane</keyword>
<dbReference type="InterPro" id="IPR018702">
    <property type="entry name" value="DUF2207"/>
</dbReference>
<accession>A0A212KG81</accession>